<evidence type="ECO:0000256" key="2">
    <source>
        <dbReference type="ARBA" id="ARBA00012483"/>
    </source>
</evidence>
<dbReference type="EMBL" id="KD240876">
    <property type="protein sequence ID" value="EMS49661.1"/>
    <property type="molecule type" value="Genomic_DNA"/>
</dbReference>
<evidence type="ECO:0000313" key="7">
    <source>
        <dbReference type="EMBL" id="EMS49661.1"/>
    </source>
</evidence>
<accession>M7YRK0</accession>
<dbReference type="InterPro" id="IPR017896">
    <property type="entry name" value="4Fe4S_Fe-S-bd"/>
</dbReference>
<evidence type="ECO:0000256" key="1">
    <source>
        <dbReference type="ARBA" id="ARBA00000900"/>
    </source>
</evidence>
<feature type="coiled-coil region" evidence="4">
    <location>
        <begin position="345"/>
        <end position="400"/>
    </location>
</feature>
<proteinExistence type="predicted"/>
<dbReference type="InterPro" id="IPR051348">
    <property type="entry name" value="U-box_ubiquitin_ligases"/>
</dbReference>
<organism evidence="7">
    <name type="scientific">Triticum urartu</name>
    <name type="common">Red wild einkorn</name>
    <name type="synonym">Crithodium urartu</name>
    <dbReference type="NCBI Taxonomy" id="4572"/>
    <lineage>
        <taxon>Eukaryota</taxon>
        <taxon>Viridiplantae</taxon>
        <taxon>Streptophyta</taxon>
        <taxon>Embryophyta</taxon>
        <taxon>Tracheophyta</taxon>
        <taxon>Spermatophyta</taxon>
        <taxon>Magnoliopsida</taxon>
        <taxon>Liliopsida</taxon>
        <taxon>Poales</taxon>
        <taxon>Poaceae</taxon>
        <taxon>BOP clade</taxon>
        <taxon>Pooideae</taxon>
        <taxon>Triticodae</taxon>
        <taxon>Triticeae</taxon>
        <taxon>Triticinae</taxon>
        <taxon>Triticum</taxon>
    </lineage>
</organism>
<evidence type="ECO:0000256" key="4">
    <source>
        <dbReference type="SAM" id="Coils"/>
    </source>
</evidence>
<protein>
    <recommendedName>
        <fullName evidence="2">RING-type E3 ubiquitin transferase</fullName>
        <ecNumber evidence="2">2.3.2.27</ecNumber>
    </recommendedName>
</protein>
<comment type="catalytic activity">
    <reaction evidence="1">
        <text>S-ubiquitinyl-[E2 ubiquitin-conjugating enzyme]-L-cysteine + [acceptor protein]-L-lysine = [E2 ubiquitin-conjugating enzyme]-L-cysteine + N(6)-ubiquitinyl-[acceptor protein]-L-lysine.</text>
        <dbReference type="EC" id="2.3.2.27"/>
    </reaction>
</comment>
<dbReference type="GO" id="GO:0061630">
    <property type="term" value="F:ubiquitin protein ligase activity"/>
    <property type="evidence" value="ECO:0007669"/>
    <property type="project" value="UniProtKB-EC"/>
</dbReference>
<reference evidence="7" key="1">
    <citation type="journal article" date="2013" name="Nature">
        <title>Draft genome of the wheat A-genome progenitor Triticum urartu.</title>
        <authorList>
            <person name="Ling H.Q."/>
            <person name="Zhao S."/>
            <person name="Liu D."/>
            <person name="Wang J."/>
            <person name="Sun H."/>
            <person name="Zhang C."/>
            <person name="Fan H."/>
            <person name="Li D."/>
            <person name="Dong L."/>
            <person name="Tao Y."/>
            <person name="Gao C."/>
            <person name="Wu H."/>
            <person name="Li Y."/>
            <person name="Cui Y."/>
            <person name="Guo X."/>
            <person name="Zheng S."/>
            <person name="Wang B."/>
            <person name="Yu K."/>
            <person name="Liang Q."/>
            <person name="Yang W."/>
            <person name="Lou X."/>
            <person name="Chen J."/>
            <person name="Feng M."/>
            <person name="Jian J."/>
            <person name="Zhang X."/>
            <person name="Luo G."/>
            <person name="Jiang Y."/>
            <person name="Liu J."/>
            <person name="Wang Z."/>
            <person name="Sha Y."/>
            <person name="Zhang B."/>
            <person name="Wu H."/>
            <person name="Tang D."/>
            <person name="Shen Q."/>
            <person name="Xue P."/>
            <person name="Zou S."/>
            <person name="Wang X."/>
            <person name="Liu X."/>
            <person name="Wang F."/>
            <person name="Yang Y."/>
            <person name="An X."/>
            <person name="Dong Z."/>
            <person name="Zhang K."/>
            <person name="Zhang X."/>
            <person name="Luo M.C."/>
            <person name="Dvorak J."/>
            <person name="Tong Y."/>
            <person name="Wang J."/>
            <person name="Yang H."/>
            <person name="Li Z."/>
            <person name="Wang D."/>
            <person name="Zhang A."/>
            <person name="Wang J."/>
        </authorList>
    </citation>
    <scope>NUCLEOTIDE SEQUENCE</scope>
</reference>
<name>M7YRK0_TRIUA</name>
<dbReference type="eggNOG" id="ENOG502SN9F">
    <property type="taxonomic scope" value="Eukaryota"/>
</dbReference>
<keyword evidence="4" id="KW-0175">Coiled coil</keyword>
<sequence length="409" mass="44929">MSHFVKINDTCIGYTQCVRACPTASAKVGGGGAICVVPFLKASPWRSSRPLSATSEGNPRSDDRMTAALWCHSSLGGVILGGTHMIEGPEDGFFGGACRFGVRCGRIDSGRRTTLSGVVVASMAERPNTMAAAASYPAGVLVEECAGLIGAPYPTGVLIRTSVGVKFHADKLSPEPVRAFRRAERERAHEMLDDYIHQCSQIKVKCEKLVIEQEDAASGLVELIRLRRITKLVIAAAEDKHYSKKLDKPVSKTATEIMERADPSCKIWFVCKEQLVCTRTKEVQIAPLTVAAPLLPSPGHEAQHLQSPQEEGDTEMEPSFDDELEEARKAVGELMRRALKESCRRQKAEEEMATSLQKAQEHEQLYLEEVKKREELEAALARADREIARLRQAIQQKHDRGGSHGEIDS</sequence>
<dbReference type="PROSITE" id="PS51379">
    <property type="entry name" value="4FE4S_FER_2"/>
    <property type="match status" value="1"/>
</dbReference>
<dbReference type="STRING" id="4572.M7YRK0"/>
<keyword evidence="3" id="KW-0833">Ubl conjugation pathway</keyword>
<dbReference type="PANTHER" id="PTHR45647:SF148">
    <property type="entry name" value="USPA DOMAIN-CONTAINING PROTEIN"/>
    <property type="match status" value="1"/>
</dbReference>
<feature type="domain" description="4Fe-4S ferredoxin-type" evidence="6">
    <location>
        <begin position="3"/>
        <end position="31"/>
    </location>
</feature>
<feature type="compositionally biased region" description="Acidic residues" evidence="5">
    <location>
        <begin position="310"/>
        <end position="322"/>
    </location>
</feature>
<dbReference type="AlphaFoldDB" id="M7YRK0"/>
<gene>
    <name evidence="7" type="ORF">TRIUR3_05707</name>
</gene>
<dbReference type="PANTHER" id="PTHR45647">
    <property type="entry name" value="OS02G0152300 PROTEIN"/>
    <property type="match status" value="1"/>
</dbReference>
<evidence type="ECO:0000259" key="6">
    <source>
        <dbReference type="PROSITE" id="PS51379"/>
    </source>
</evidence>
<dbReference type="EC" id="2.3.2.27" evidence="2"/>
<evidence type="ECO:0000256" key="5">
    <source>
        <dbReference type="SAM" id="MobiDB-lite"/>
    </source>
</evidence>
<feature type="region of interest" description="Disordered" evidence="5">
    <location>
        <begin position="294"/>
        <end position="322"/>
    </location>
</feature>
<evidence type="ECO:0000256" key="3">
    <source>
        <dbReference type="ARBA" id="ARBA00022786"/>
    </source>
</evidence>